<dbReference type="SUPFAM" id="SSF52540">
    <property type="entry name" value="P-loop containing nucleoside triphosphate hydrolases"/>
    <property type="match status" value="1"/>
</dbReference>
<name>S5TGV3_9CORY</name>
<dbReference type="InterPro" id="IPR017871">
    <property type="entry name" value="ABC_transporter-like_CS"/>
</dbReference>
<dbReference type="InterPro" id="IPR027417">
    <property type="entry name" value="P-loop_NTPase"/>
</dbReference>
<proteinExistence type="predicted"/>
<reference evidence="5 6" key="1">
    <citation type="submission" date="2012-11" db="EMBL/GenBank/DDBJ databases">
        <title>The complete genome sequence of Corynebacterium maris Coryn-1 (=DSM 45190).</title>
        <authorList>
            <person name="Schaffert L."/>
            <person name="Albersmeier A."/>
            <person name="Kalinowski J."/>
            <person name="Ruckert C."/>
        </authorList>
    </citation>
    <scope>NUCLEOTIDE SEQUENCE [LARGE SCALE GENOMIC DNA]</scope>
    <source>
        <strain evidence="6">Coryn-1</strain>
    </source>
</reference>
<dbReference type="PROSITE" id="PS00211">
    <property type="entry name" value="ABC_TRANSPORTER_1"/>
    <property type="match status" value="1"/>
</dbReference>
<keyword evidence="3" id="KW-0067">ATP-binding</keyword>
<dbReference type="PANTHER" id="PTHR43776">
    <property type="entry name" value="TRANSPORT ATP-BINDING PROTEIN"/>
    <property type="match status" value="1"/>
</dbReference>
<dbReference type="GO" id="GO:0055085">
    <property type="term" value="P:transmembrane transport"/>
    <property type="evidence" value="ECO:0007669"/>
    <property type="project" value="UniProtKB-ARBA"/>
</dbReference>
<evidence type="ECO:0000313" key="6">
    <source>
        <dbReference type="Proteomes" id="UP000015388"/>
    </source>
</evidence>
<dbReference type="PROSITE" id="PS50893">
    <property type="entry name" value="ABC_TRANSPORTER_2"/>
    <property type="match status" value="1"/>
</dbReference>
<evidence type="ECO:0000256" key="3">
    <source>
        <dbReference type="ARBA" id="ARBA00022840"/>
    </source>
</evidence>
<keyword evidence="6" id="KW-1185">Reference proteome</keyword>
<evidence type="ECO:0000256" key="2">
    <source>
        <dbReference type="ARBA" id="ARBA00022741"/>
    </source>
</evidence>
<gene>
    <name evidence="5" type="ORF">B841_03240</name>
</gene>
<dbReference type="KEGG" id="cmd:B841_03240"/>
<accession>S5TGV3</accession>
<sequence length="194" mass="21742">MSLNAENVSFGFHGRQLMTDVNLTIEAGEIVGLQGYSGAGKTTLARILTGQLRPDSGRVLIDGESVRPGAYCPAQLIQQHPDRAIDPRWRLSKVVEGVDPAILERLGVEREWLTRRAQEVSGGQLQRINIARAMDTRTRYLVADEITTMMDGLLQADIWRSLLDEAHRRGLGMLVISHDMDLLRRICGRIVQWD</sequence>
<dbReference type="SMART" id="SM00382">
    <property type="entry name" value="AAA"/>
    <property type="match status" value="1"/>
</dbReference>
<dbReference type="Proteomes" id="UP000015388">
    <property type="component" value="Chromosome"/>
</dbReference>
<dbReference type="InterPro" id="IPR050319">
    <property type="entry name" value="ABC_transp_ATP-bind"/>
</dbReference>
<organism evidence="5 6">
    <name type="scientific">Corynebacterium maris DSM 45190</name>
    <dbReference type="NCBI Taxonomy" id="1224163"/>
    <lineage>
        <taxon>Bacteria</taxon>
        <taxon>Bacillati</taxon>
        <taxon>Actinomycetota</taxon>
        <taxon>Actinomycetes</taxon>
        <taxon>Mycobacteriales</taxon>
        <taxon>Corynebacteriaceae</taxon>
        <taxon>Corynebacterium</taxon>
    </lineage>
</organism>
<dbReference type="Pfam" id="PF00005">
    <property type="entry name" value="ABC_tran"/>
    <property type="match status" value="1"/>
</dbReference>
<dbReference type="InterPro" id="IPR003439">
    <property type="entry name" value="ABC_transporter-like_ATP-bd"/>
</dbReference>
<dbReference type="HOGENOM" id="CLU_000604_1_23_11"/>
<dbReference type="OrthoDB" id="2986442at2"/>
<feature type="domain" description="ABC transporter" evidence="4">
    <location>
        <begin position="3"/>
        <end position="193"/>
    </location>
</feature>
<dbReference type="PANTHER" id="PTHR43776:SF5">
    <property type="entry name" value="ATPASE COMPONENT OF ABC-TYPE TRANSPORT SYSTEM"/>
    <property type="match status" value="1"/>
</dbReference>
<dbReference type="Gene3D" id="3.40.50.300">
    <property type="entry name" value="P-loop containing nucleotide triphosphate hydrolases"/>
    <property type="match status" value="1"/>
</dbReference>
<evidence type="ECO:0000259" key="4">
    <source>
        <dbReference type="PROSITE" id="PS50893"/>
    </source>
</evidence>
<dbReference type="eggNOG" id="COG1124">
    <property type="taxonomic scope" value="Bacteria"/>
</dbReference>
<dbReference type="EMBL" id="CP003924">
    <property type="protein sequence ID" value="AGS34131.1"/>
    <property type="molecule type" value="Genomic_DNA"/>
</dbReference>
<evidence type="ECO:0000256" key="1">
    <source>
        <dbReference type="ARBA" id="ARBA00022448"/>
    </source>
</evidence>
<dbReference type="PATRIC" id="fig|1224163.3.peg.651"/>
<dbReference type="RefSeq" id="WP_020934064.1">
    <property type="nucleotide sequence ID" value="NC_021915.1"/>
</dbReference>
<keyword evidence="1" id="KW-0813">Transport</keyword>
<keyword evidence="2" id="KW-0547">Nucleotide-binding</keyword>
<evidence type="ECO:0000313" key="5">
    <source>
        <dbReference type="EMBL" id="AGS34131.1"/>
    </source>
</evidence>
<dbReference type="AlphaFoldDB" id="S5TGV3"/>
<dbReference type="STRING" id="1224163.B841_03240"/>
<dbReference type="GO" id="GO:0005524">
    <property type="term" value="F:ATP binding"/>
    <property type="evidence" value="ECO:0007669"/>
    <property type="project" value="UniProtKB-KW"/>
</dbReference>
<protein>
    <submittedName>
        <fullName evidence="5">Nickel-transporting ATPase</fullName>
    </submittedName>
</protein>
<dbReference type="InterPro" id="IPR003593">
    <property type="entry name" value="AAA+_ATPase"/>
</dbReference>
<dbReference type="GO" id="GO:0016887">
    <property type="term" value="F:ATP hydrolysis activity"/>
    <property type="evidence" value="ECO:0007669"/>
    <property type="project" value="InterPro"/>
</dbReference>